<sequence>MAKHYPSKTSNNPVAYLNGRVYTVDKSQPLASGFILPTAGTFEVVGTTDEILSIAKVRGLVTYDLRQQFIMPDMYDEHTHLLSAGEKRQLQTGIGGETNEHSLGITLKDRHCLYKFSKVKYLCEQFPDTPVLVRDTSLHKVLLNTEGLKRIGVIPEAERTVPPPRGVDVRRVDGMMTEELMEAGPGDAWLKLPVWPLPRIKKSTIYGINSCHKFGIALIQEASANTVYLHGLRELEEENKLKLDINTHIMCGNKFFPCESLGSLKSLLDVAEDFKSKHVDTRFVKFWLDGPRVEPGPTHCTLNGEGEPDPKIPFFMARPFLLMSPSTIQGE</sequence>
<dbReference type="EMBL" id="KZ613743">
    <property type="protein sequence ID" value="PMD66599.1"/>
    <property type="molecule type" value="Genomic_DNA"/>
</dbReference>
<dbReference type="Proteomes" id="UP000235371">
    <property type="component" value="Unassembled WGS sequence"/>
</dbReference>
<dbReference type="PANTHER" id="PTHR22642:SF2">
    <property type="entry name" value="PROTEIN LONG AFTER FAR-RED 3"/>
    <property type="match status" value="1"/>
</dbReference>
<evidence type="ECO:0008006" key="3">
    <source>
        <dbReference type="Google" id="ProtNLM"/>
    </source>
</evidence>
<dbReference type="RefSeq" id="XP_024743503.1">
    <property type="nucleotide sequence ID" value="XM_024887955.1"/>
</dbReference>
<reference evidence="1 2" key="1">
    <citation type="submission" date="2016-04" db="EMBL/GenBank/DDBJ databases">
        <title>A degradative enzymes factory behind the ericoid mycorrhizal symbiosis.</title>
        <authorList>
            <consortium name="DOE Joint Genome Institute"/>
            <person name="Martino E."/>
            <person name="Morin E."/>
            <person name="Grelet G."/>
            <person name="Kuo A."/>
            <person name="Kohler A."/>
            <person name="Daghino S."/>
            <person name="Barry K."/>
            <person name="Choi C."/>
            <person name="Cichocki N."/>
            <person name="Clum A."/>
            <person name="Copeland A."/>
            <person name="Hainaut M."/>
            <person name="Haridas S."/>
            <person name="Labutti K."/>
            <person name="Lindquist E."/>
            <person name="Lipzen A."/>
            <person name="Khouja H.-R."/>
            <person name="Murat C."/>
            <person name="Ohm R."/>
            <person name="Olson A."/>
            <person name="Spatafora J."/>
            <person name="Veneault-Fourrey C."/>
            <person name="Henrissat B."/>
            <person name="Grigoriev I."/>
            <person name="Martin F."/>
            <person name="Perotto S."/>
        </authorList>
    </citation>
    <scope>NUCLEOTIDE SEQUENCE [LARGE SCALE GENOMIC DNA]</scope>
    <source>
        <strain evidence="1 2">E</strain>
    </source>
</reference>
<dbReference type="AlphaFoldDB" id="A0A2J6TU90"/>
<proteinExistence type="predicted"/>
<dbReference type="STRING" id="1095630.A0A2J6TU90"/>
<dbReference type="PANTHER" id="PTHR22642">
    <property type="entry name" value="IMIDAZOLONEPROPIONASE"/>
    <property type="match status" value="1"/>
</dbReference>
<dbReference type="GO" id="GO:0016810">
    <property type="term" value="F:hydrolase activity, acting on carbon-nitrogen (but not peptide) bonds"/>
    <property type="evidence" value="ECO:0007669"/>
    <property type="project" value="InterPro"/>
</dbReference>
<dbReference type="OrthoDB" id="194468at2759"/>
<accession>A0A2J6TU90</accession>
<evidence type="ECO:0000313" key="2">
    <source>
        <dbReference type="Proteomes" id="UP000235371"/>
    </source>
</evidence>
<keyword evidence="2" id="KW-1185">Reference proteome</keyword>
<dbReference type="Gene3D" id="2.30.40.10">
    <property type="entry name" value="Urease, subunit C, domain 1"/>
    <property type="match status" value="1"/>
</dbReference>
<dbReference type="InParanoid" id="A0A2J6TU90"/>
<evidence type="ECO:0000313" key="1">
    <source>
        <dbReference type="EMBL" id="PMD66599.1"/>
    </source>
</evidence>
<name>A0A2J6TU90_9HELO</name>
<dbReference type="Gene3D" id="3.20.20.140">
    <property type="entry name" value="Metal-dependent hydrolases"/>
    <property type="match status" value="1"/>
</dbReference>
<dbReference type="GeneID" id="36596031"/>
<protein>
    <recommendedName>
        <fullName evidence="3">Amidohydrolase 3 domain-containing protein</fullName>
    </recommendedName>
</protein>
<gene>
    <name evidence="1" type="ORF">K444DRAFT_698549</name>
</gene>
<organism evidence="1 2">
    <name type="scientific">Hyaloscypha bicolor E</name>
    <dbReference type="NCBI Taxonomy" id="1095630"/>
    <lineage>
        <taxon>Eukaryota</taxon>
        <taxon>Fungi</taxon>
        <taxon>Dikarya</taxon>
        <taxon>Ascomycota</taxon>
        <taxon>Pezizomycotina</taxon>
        <taxon>Leotiomycetes</taxon>
        <taxon>Helotiales</taxon>
        <taxon>Hyaloscyphaceae</taxon>
        <taxon>Hyaloscypha</taxon>
        <taxon>Hyaloscypha bicolor</taxon>
    </lineage>
</organism>
<dbReference type="InterPro" id="IPR011059">
    <property type="entry name" value="Metal-dep_hydrolase_composite"/>
</dbReference>